<evidence type="ECO:0000313" key="2">
    <source>
        <dbReference type="Proteomes" id="UP000266861"/>
    </source>
</evidence>
<dbReference type="AlphaFoldDB" id="A0A397G221"/>
<dbReference type="Proteomes" id="UP000266861">
    <property type="component" value="Unassembled WGS sequence"/>
</dbReference>
<dbReference type="EMBL" id="PQFF01000608">
    <property type="protein sequence ID" value="RHZ43914.1"/>
    <property type="molecule type" value="Genomic_DNA"/>
</dbReference>
<evidence type="ECO:0000313" key="1">
    <source>
        <dbReference type="EMBL" id="RHZ43914.1"/>
    </source>
</evidence>
<proteinExistence type="predicted"/>
<comment type="caution">
    <text evidence="1">The sequence shown here is derived from an EMBL/GenBank/DDBJ whole genome shotgun (WGS) entry which is preliminary data.</text>
</comment>
<name>A0A397G221_9GLOM</name>
<accession>A0A397G221</accession>
<keyword evidence="2" id="KW-1185">Reference proteome</keyword>
<organism evidence="1 2">
    <name type="scientific">Diversispora epigaea</name>
    <dbReference type="NCBI Taxonomy" id="1348612"/>
    <lineage>
        <taxon>Eukaryota</taxon>
        <taxon>Fungi</taxon>
        <taxon>Fungi incertae sedis</taxon>
        <taxon>Mucoromycota</taxon>
        <taxon>Glomeromycotina</taxon>
        <taxon>Glomeromycetes</taxon>
        <taxon>Diversisporales</taxon>
        <taxon>Diversisporaceae</taxon>
        <taxon>Diversispora</taxon>
    </lineage>
</organism>
<sequence>MYYCMPFYSYFSGVTGYTKFFTGETGQKLLIITVYNDNVDSEGKRIEWLNMQMIGRVHIFERTDKWLEDLDINTALFSVLYNYQWINGYYFDIIYDKIPYTSQNPYSEFLVYDPNALKSGTKLSIFHEFGFYCRLDDSNFLTCRRCEQRNDLLVAP</sequence>
<protein>
    <submittedName>
        <fullName evidence="1">Uncharacterized protein</fullName>
    </submittedName>
</protein>
<reference evidence="1 2" key="1">
    <citation type="submission" date="2018-08" db="EMBL/GenBank/DDBJ databases">
        <title>Genome and evolution of the arbuscular mycorrhizal fungus Diversispora epigaea (formerly Glomus versiforme) and its bacterial endosymbionts.</title>
        <authorList>
            <person name="Sun X."/>
            <person name="Fei Z."/>
            <person name="Harrison M."/>
        </authorList>
    </citation>
    <scope>NUCLEOTIDE SEQUENCE [LARGE SCALE GENOMIC DNA]</scope>
    <source>
        <strain evidence="1 2">IT104</strain>
    </source>
</reference>
<gene>
    <name evidence="1" type="ORF">Glove_804g12</name>
</gene>